<dbReference type="GO" id="GO:0016787">
    <property type="term" value="F:hydrolase activity"/>
    <property type="evidence" value="ECO:0007669"/>
    <property type="project" value="UniProtKB-KW"/>
</dbReference>
<dbReference type="EMBL" id="JBHSDS010000003">
    <property type="protein sequence ID" value="MFC4357592.1"/>
    <property type="molecule type" value="Genomic_DNA"/>
</dbReference>
<accession>A0ABD5P9K5</accession>
<evidence type="ECO:0000313" key="2">
    <source>
        <dbReference type="EMBL" id="MFC4357592.1"/>
    </source>
</evidence>
<sequence>MVTTHAGAGLLLALPVALLVPELAPVAGLAAFAGGAFPDLDMLVGQHRRTLHYPALGWVPAVPAGAAAIVAPGPVTVAVALFLLAAALHAVSDAFDGGLADRPWEQESERAVYYHVGDRWLPPRGWVRYDGAPEDFGLSAVLLVPGLFLYGDLVTSLSLGGLVVAAVYTAVRKRLPDVALEFIQ</sequence>
<feature type="transmembrane region" description="Helical" evidence="1">
    <location>
        <begin position="147"/>
        <end position="171"/>
    </location>
</feature>
<dbReference type="RefSeq" id="WP_267622100.1">
    <property type="nucleotide sequence ID" value="NZ_JAODIW010000006.1"/>
</dbReference>
<gene>
    <name evidence="2" type="ORF">ACFO0N_06465</name>
</gene>
<keyword evidence="2" id="KW-0378">Hydrolase</keyword>
<reference evidence="2 3" key="1">
    <citation type="journal article" date="2019" name="Int. J. Syst. Evol. Microbiol.">
        <title>The Global Catalogue of Microorganisms (GCM) 10K type strain sequencing project: providing services to taxonomists for standard genome sequencing and annotation.</title>
        <authorList>
            <consortium name="The Broad Institute Genomics Platform"/>
            <consortium name="The Broad Institute Genome Sequencing Center for Infectious Disease"/>
            <person name="Wu L."/>
            <person name="Ma J."/>
        </authorList>
    </citation>
    <scope>NUCLEOTIDE SEQUENCE [LARGE SCALE GENOMIC DNA]</scope>
    <source>
        <strain evidence="2 3">CGMCC 1.12553</strain>
    </source>
</reference>
<keyword evidence="1" id="KW-1133">Transmembrane helix</keyword>
<organism evidence="2 3">
    <name type="scientific">Halobium salinum</name>
    <dbReference type="NCBI Taxonomy" id="1364940"/>
    <lineage>
        <taxon>Archaea</taxon>
        <taxon>Methanobacteriati</taxon>
        <taxon>Methanobacteriota</taxon>
        <taxon>Stenosarchaea group</taxon>
        <taxon>Halobacteria</taxon>
        <taxon>Halobacteriales</taxon>
        <taxon>Haloferacaceae</taxon>
        <taxon>Halobium</taxon>
    </lineage>
</organism>
<name>A0ABD5P9K5_9EURY</name>
<comment type="caution">
    <text evidence="2">The sequence shown here is derived from an EMBL/GenBank/DDBJ whole genome shotgun (WGS) entry which is preliminary data.</text>
</comment>
<proteinExistence type="predicted"/>
<feature type="transmembrane region" description="Helical" evidence="1">
    <location>
        <begin position="51"/>
        <end position="70"/>
    </location>
</feature>
<protein>
    <submittedName>
        <fullName evidence="2">Metal-dependent hydrolase</fullName>
    </submittedName>
</protein>
<keyword evidence="3" id="KW-1185">Reference proteome</keyword>
<evidence type="ECO:0000256" key="1">
    <source>
        <dbReference type="SAM" id="Phobius"/>
    </source>
</evidence>
<keyword evidence="1" id="KW-0472">Membrane</keyword>
<dbReference type="AlphaFoldDB" id="A0ABD5P9K5"/>
<evidence type="ECO:0000313" key="3">
    <source>
        <dbReference type="Proteomes" id="UP001595921"/>
    </source>
</evidence>
<dbReference type="Proteomes" id="UP001595921">
    <property type="component" value="Unassembled WGS sequence"/>
</dbReference>
<keyword evidence="1" id="KW-0812">Transmembrane</keyword>